<dbReference type="InterPro" id="IPR002035">
    <property type="entry name" value="VWF_A"/>
</dbReference>
<dbReference type="InterPro" id="IPR036465">
    <property type="entry name" value="vWFA_dom_sf"/>
</dbReference>
<feature type="region of interest" description="Disordered" evidence="1">
    <location>
        <begin position="129"/>
        <end position="152"/>
    </location>
</feature>
<keyword evidence="4" id="KW-1185">Reference proteome</keyword>
<proteinExistence type="predicted"/>
<dbReference type="CDD" id="cd00198">
    <property type="entry name" value="vWFA"/>
    <property type="match status" value="1"/>
</dbReference>
<comment type="caution">
    <text evidence="3">The sequence shown here is derived from an EMBL/GenBank/DDBJ whole genome shotgun (WGS) entry which is preliminary data.</text>
</comment>
<evidence type="ECO:0000313" key="3">
    <source>
        <dbReference type="EMBL" id="MCW9714080.1"/>
    </source>
</evidence>
<dbReference type="Pfam" id="PF13519">
    <property type="entry name" value="VWA_2"/>
    <property type="match status" value="1"/>
</dbReference>
<reference evidence="3 4" key="1">
    <citation type="submission" date="2021-11" db="EMBL/GenBank/DDBJ databases">
        <title>Aliifidinibius sp. nov., a new bacterium isolated from saline soil.</title>
        <authorList>
            <person name="Galisteo C."/>
            <person name="De La Haba R."/>
            <person name="Sanchez-Porro C."/>
            <person name="Ventosa A."/>
        </authorList>
    </citation>
    <scope>NUCLEOTIDE SEQUENCE [LARGE SCALE GENOMIC DNA]</scope>
    <source>
        <strain evidence="3 4">KACC 190600</strain>
    </source>
</reference>
<dbReference type="SUPFAM" id="SSF53300">
    <property type="entry name" value="vWA-like"/>
    <property type="match status" value="1"/>
</dbReference>
<protein>
    <submittedName>
        <fullName evidence="3">VWA domain-containing protein</fullName>
    </submittedName>
</protein>
<accession>A0ABT3Q1V0</accession>
<dbReference type="EMBL" id="JAJNDC010000004">
    <property type="protein sequence ID" value="MCW9714080.1"/>
    <property type="molecule type" value="Genomic_DNA"/>
</dbReference>
<gene>
    <name evidence="3" type="ORF">LQ318_14300</name>
</gene>
<evidence type="ECO:0000313" key="4">
    <source>
        <dbReference type="Proteomes" id="UP001207337"/>
    </source>
</evidence>
<feature type="domain" description="VWFA" evidence="2">
    <location>
        <begin position="198"/>
        <end position="296"/>
    </location>
</feature>
<organism evidence="3 4">
    <name type="scientific">Fodinibius salicampi</name>
    <dbReference type="NCBI Taxonomy" id="1920655"/>
    <lineage>
        <taxon>Bacteria</taxon>
        <taxon>Pseudomonadati</taxon>
        <taxon>Balneolota</taxon>
        <taxon>Balneolia</taxon>
        <taxon>Balneolales</taxon>
        <taxon>Balneolaceae</taxon>
        <taxon>Fodinibius</taxon>
    </lineage>
</organism>
<evidence type="ECO:0000256" key="1">
    <source>
        <dbReference type="SAM" id="MobiDB-lite"/>
    </source>
</evidence>
<name>A0ABT3Q1V0_9BACT</name>
<feature type="compositionally biased region" description="Basic and acidic residues" evidence="1">
    <location>
        <begin position="136"/>
        <end position="147"/>
    </location>
</feature>
<dbReference type="Gene3D" id="3.40.50.410">
    <property type="entry name" value="von Willebrand factor, type A domain"/>
    <property type="match status" value="1"/>
</dbReference>
<evidence type="ECO:0000259" key="2">
    <source>
        <dbReference type="Pfam" id="PF13519"/>
    </source>
</evidence>
<sequence length="386" mass="44807">MSVCFLYTPAKVNVFAMHFKYREWNPNIDKKSPNQSPFDTLMDLFEELLTIASGDVSQALRWMADIDDEYGITNQFDDFDLDDFVDELKERGYIEQDQEENMLVITRKAERSLRKHSLEEIFKHLDKGAAGRHKTDHTGEGLERQPETRQWQQGDDLTNIDSVGTMMNMFKHSSIDQMDLKERDIRVHNTDHHTSVATVLLIDLSHSMVLYGEDRITPAKKVAMALSELILNNYANDSLDIVAFGNEAWKVGIEDLPYLKVGPYHTNTQQALQMARHILHRRKYANKQIFMITDGKPSCIIENGRLYKNSVGLDRKIVNKVLDEAVKCRRDKIDITTFMIARDPYLQNFVRELTEANKGRAYFASLDNLGGYIFEDYIRNRKRRVK</sequence>
<dbReference type="Proteomes" id="UP001207337">
    <property type="component" value="Unassembled WGS sequence"/>
</dbReference>